<evidence type="ECO:0000313" key="3">
    <source>
        <dbReference type="Proteomes" id="UP001225605"/>
    </source>
</evidence>
<comment type="caution">
    <text evidence="2">The sequence shown here is derived from an EMBL/GenBank/DDBJ whole genome shotgun (WGS) entry which is preliminary data.</text>
</comment>
<feature type="compositionally biased region" description="Low complexity" evidence="1">
    <location>
        <begin position="45"/>
        <end position="61"/>
    </location>
</feature>
<evidence type="ECO:0000256" key="1">
    <source>
        <dbReference type="SAM" id="MobiDB-lite"/>
    </source>
</evidence>
<dbReference type="EMBL" id="NSDM01000003">
    <property type="protein sequence ID" value="MDQ2584295.1"/>
    <property type="molecule type" value="Genomic_DNA"/>
</dbReference>
<gene>
    <name evidence="2" type="ORF">CKY47_09930</name>
</gene>
<dbReference type="RefSeq" id="WP_306745415.1">
    <property type="nucleotide sequence ID" value="NZ_NSDM01000003.1"/>
</dbReference>
<proteinExistence type="predicted"/>
<sequence>MSSGAAIRGWQGFYDPTVPRRRIVLALLAAPLLVTSCTASVAGRPVAGPVPDTPATPTVAC</sequence>
<protein>
    <submittedName>
        <fullName evidence="2">Uncharacterized protein</fullName>
    </submittedName>
</protein>
<accession>A0ABU0WWQ6</accession>
<reference evidence="2 3" key="1">
    <citation type="submission" date="2017-06" db="EMBL/GenBank/DDBJ databases">
        <title>Cultured bacterium strain Saccharothrix yanglingensis Hhs.015.</title>
        <authorList>
            <person name="Xia Y."/>
        </authorList>
    </citation>
    <scope>NUCLEOTIDE SEQUENCE [LARGE SCALE GENOMIC DNA]</scope>
    <source>
        <strain evidence="2 3">Hhs.015</strain>
    </source>
</reference>
<keyword evidence="3" id="KW-1185">Reference proteome</keyword>
<name>A0ABU0WWQ6_9PSEU</name>
<organism evidence="2 3">
    <name type="scientific">Saccharothrix yanglingensis</name>
    <dbReference type="NCBI Taxonomy" id="659496"/>
    <lineage>
        <taxon>Bacteria</taxon>
        <taxon>Bacillati</taxon>
        <taxon>Actinomycetota</taxon>
        <taxon>Actinomycetes</taxon>
        <taxon>Pseudonocardiales</taxon>
        <taxon>Pseudonocardiaceae</taxon>
        <taxon>Saccharothrix</taxon>
    </lineage>
</organism>
<feature type="region of interest" description="Disordered" evidence="1">
    <location>
        <begin position="42"/>
        <end position="61"/>
    </location>
</feature>
<evidence type="ECO:0000313" key="2">
    <source>
        <dbReference type="EMBL" id="MDQ2584295.1"/>
    </source>
</evidence>
<dbReference type="Proteomes" id="UP001225605">
    <property type="component" value="Unassembled WGS sequence"/>
</dbReference>